<keyword evidence="5 6" id="KW-0472">Membrane</keyword>
<feature type="transmembrane region" description="Helical" evidence="6">
    <location>
        <begin position="42"/>
        <end position="65"/>
    </location>
</feature>
<feature type="transmembrane region" description="Helical" evidence="6">
    <location>
        <begin position="143"/>
        <end position="166"/>
    </location>
</feature>
<evidence type="ECO:0000256" key="3">
    <source>
        <dbReference type="ARBA" id="ARBA00022692"/>
    </source>
</evidence>
<feature type="transmembrane region" description="Helical" evidence="6">
    <location>
        <begin position="178"/>
        <end position="202"/>
    </location>
</feature>
<feature type="transmembrane region" description="Helical" evidence="6">
    <location>
        <begin position="252"/>
        <end position="270"/>
    </location>
</feature>
<evidence type="ECO:0000259" key="7">
    <source>
        <dbReference type="Pfam" id="PF05425"/>
    </source>
</evidence>
<feature type="transmembrane region" description="Helical" evidence="6">
    <location>
        <begin position="222"/>
        <end position="240"/>
    </location>
</feature>
<dbReference type="PANTHER" id="PTHR34820:SF4">
    <property type="entry name" value="INNER MEMBRANE PROTEIN YEBZ"/>
    <property type="match status" value="1"/>
</dbReference>
<feature type="domain" description="Copper resistance protein D" evidence="7">
    <location>
        <begin position="174"/>
        <end position="269"/>
    </location>
</feature>
<name>A0ABS9UGF4_9BACL</name>
<evidence type="ECO:0000256" key="6">
    <source>
        <dbReference type="SAM" id="Phobius"/>
    </source>
</evidence>
<dbReference type="InterPro" id="IPR032694">
    <property type="entry name" value="CopC/D"/>
</dbReference>
<dbReference type="EMBL" id="JAKZFC010000007">
    <property type="protein sequence ID" value="MCH7323429.1"/>
    <property type="molecule type" value="Genomic_DNA"/>
</dbReference>
<protein>
    <submittedName>
        <fullName evidence="8">CopD family protein</fullName>
    </submittedName>
</protein>
<dbReference type="Proteomes" id="UP001316087">
    <property type="component" value="Unassembled WGS sequence"/>
</dbReference>
<sequence>MTLIVVSQFLLYASLSVLMGTSIMHCIPEKYRPGFQIAPKWLILSVVIIPIAAFLPNLQLLSILGPQFGLIDSLWMIVSKYKVGHAWLAIFVFALLLIVIVRSATKKAATWLYVCSIFVLMAIMAAIGYASHAGSMSGMAGSFLDFIHLLAVSVWLGILVIVGYFSTDTKNWSAFLQWFSPTALAAFTSIAISGVLMMEAIVPKYVTSWASTYGQFLFIKHVLLVPLAIIILANGVLIKLKINQPLFEPRTWVKIELTLLAAILVVTAIFTEQQPPNFTVEAISPFFELFYQDSVAAGMRAYLQMTGIGLMFFLLTAVFIVLTIVSYLKKFPTIVAASLVFAIALCFYMGFMSIVFFK</sequence>
<keyword evidence="4 6" id="KW-1133">Transmembrane helix</keyword>
<keyword evidence="2" id="KW-1003">Cell membrane</keyword>
<feature type="transmembrane region" description="Helical" evidence="6">
    <location>
        <begin position="111"/>
        <end position="131"/>
    </location>
</feature>
<accession>A0ABS9UGF4</accession>
<comment type="caution">
    <text evidence="8">The sequence shown here is derived from an EMBL/GenBank/DDBJ whole genome shotgun (WGS) entry which is preliminary data.</text>
</comment>
<feature type="transmembrane region" description="Helical" evidence="6">
    <location>
        <begin position="334"/>
        <end position="357"/>
    </location>
</feature>
<evidence type="ECO:0000256" key="4">
    <source>
        <dbReference type="ARBA" id="ARBA00022989"/>
    </source>
</evidence>
<evidence type="ECO:0000256" key="2">
    <source>
        <dbReference type="ARBA" id="ARBA00022475"/>
    </source>
</evidence>
<comment type="subcellular location">
    <subcellularLocation>
        <location evidence="1">Cell membrane</location>
        <topology evidence="1">Multi-pass membrane protein</topology>
    </subcellularLocation>
</comment>
<keyword evidence="3 6" id="KW-0812">Transmembrane</keyword>
<evidence type="ECO:0000313" key="9">
    <source>
        <dbReference type="Proteomes" id="UP001316087"/>
    </source>
</evidence>
<keyword evidence="9" id="KW-1185">Reference proteome</keyword>
<feature type="transmembrane region" description="Helical" evidence="6">
    <location>
        <begin position="86"/>
        <end position="105"/>
    </location>
</feature>
<feature type="transmembrane region" description="Helical" evidence="6">
    <location>
        <begin position="308"/>
        <end position="328"/>
    </location>
</feature>
<evidence type="ECO:0000256" key="5">
    <source>
        <dbReference type="ARBA" id="ARBA00023136"/>
    </source>
</evidence>
<dbReference type="RefSeq" id="WP_241370599.1">
    <property type="nucleotide sequence ID" value="NZ_JAKZFC010000007.1"/>
</dbReference>
<dbReference type="InterPro" id="IPR008457">
    <property type="entry name" value="Cu-R_CopD_dom"/>
</dbReference>
<organism evidence="8 9">
    <name type="scientific">Solibacillus palustris</name>
    <dbReference type="NCBI Taxonomy" id="2908203"/>
    <lineage>
        <taxon>Bacteria</taxon>
        <taxon>Bacillati</taxon>
        <taxon>Bacillota</taxon>
        <taxon>Bacilli</taxon>
        <taxon>Bacillales</taxon>
        <taxon>Caryophanaceae</taxon>
        <taxon>Solibacillus</taxon>
    </lineage>
</organism>
<dbReference type="PANTHER" id="PTHR34820">
    <property type="entry name" value="INNER MEMBRANE PROTEIN YEBZ"/>
    <property type="match status" value="1"/>
</dbReference>
<gene>
    <name evidence="8" type="ORF">LZ480_16255</name>
</gene>
<reference evidence="8 9" key="1">
    <citation type="submission" date="2022-03" db="EMBL/GenBank/DDBJ databases">
        <authorList>
            <person name="Jo J.-H."/>
            <person name="Im W.-T."/>
        </authorList>
    </citation>
    <scope>NUCLEOTIDE SEQUENCE [LARGE SCALE GENOMIC DNA]</scope>
    <source>
        <strain evidence="8 9">MA9</strain>
    </source>
</reference>
<dbReference type="Pfam" id="PF05425">
    <property type="entry name" value="CopD"/>
    <property type="match status" value="1"/>
</dbReference>
<proteinExistence type="predicted"/>
<evidence type="ECO:0000313" key="8">
    <source>
        <dbReference type="EMBL" id="MCH7323429.1"/>
    </source>
</evidence>
<evidence type="ECO:0000256" key="1">
    <source>
        <dbReference type="ARBA" id="ARBA00004651"/>
    </source>
</evidence>